<dbReference type="RefSeq" id="WP_075726472.1">
    <property type="nucleotide sequence ID" value="NZ_CP009245.1"/>
</dbReference>
<feature type="transmembrane region" description="Helical" evidence="2">
    <location>
        <begin position="170"/>
        <end position="195"/>
    </location>
</feature>
<dbReference type="EMBL" id="CP009245">
    <property type="protein sequence ID" value="APT84909.1"/>
    <property type="molecule type" value="Genomic_DNA"/>
</dbReference>
<reference evidence="3 4" key="1">
    <citation type="submission" date="2014-08" db="EMBL/GenBank/DDBJ databases">
        <title>Complete genome sequence of Corynebacterium aquilae S-613T(T) (=DSM 44791(T)), isolated from the choana of a healthy golden eagle.</title>
        <authorList>
            <person name="Ruckert C."/>
            <person name="Albersmeier A."/>
            <person name="Winkler A."/>
            <person name="Kalinowski J."/>
        </authorList>
    </citation>
    <scope>NUCLEOTIDE SEQUENCE [LARGE SCALE GENOMIC DNA]</scope>
    <source>
        <strain evidence="3 4">S-613</strain>
    </source>
</reference>
<proteinExistence type="predicted"/>
<protein>
    <submittedName>
        <fullName evidence="3">Uncharacterized protein</fullName>
    </submittedName>
</protein>
<organism evidence="3 4">
    <name type="scientific">Corynebacterium aquilae DSM 44791</name>
    <dbReference type="NCBI Taxonomy" id="1431546"/>
    <lineage>
        <taxon>Bacteria</taxon>
        <taxon>Bacillati</taxon>
        <taxon>Actinomycetota</taxon>
        <taxon>Actinomycetes</taxon>
        <taxon>Mycobacteriales</taxon>
        <taxon>Corynebacteriaceae</taxon>
        <taxon>Corynebacterium</taxon>
    </lineage>
</organism>
<dbReference type="KEGG" id="caqu:CAQU_07350"/>
<evidence type="ECO:0000313" key="3">
    <source>
        <dbReference type="EMBL" id="APT84909.1"/>
    </source>
</evidence>
<accession>A0A1L7CGE5</accession>
<feature type="transmembrane region" description="Helical" evidence="2">
    <location>
        <begin position="78"/>
        <end position="105"/>
    </location>
</feature>
<name>A0A1L7CGE5_9CORY</name>
<keyword evidence="2" id="KW-0812">Transmembrane</keyword>
<sequence>MTQPPQYPSTPGDGDDGYPQQPQTPYGQASGATPGAANGALPGQWEASLTVLRGDGRMSIKESLTMGMTQLVRNPMPWVVVAIAGFFASLALGGLLVFALIYAFASIFDSGTDADPGSGEFGSMLLALGGLILVGLIISAIVTPMVFNVSLKMTSGVRAEIKDLIPARGWLNSALAVFLYSLPVFLIGIGALNLLGKQAFREEFMSHLSGYGELDNPWPLIQIFLGLFAFIVLMALVIFLLSPFFALWPVLPLLEDISLIDALGRSIKLGKQNYGGLLGLTFFTQLLAQFSGQAFQVTAFVGSIAGSVASMHAARRITGHEYATLPKQLID</sequence>
<dbReference type="Proteomes" id="UP000185478">
    <property type="component" value="Chromosome"/>
</dbReference>
<dbReference type="AlphaFoldDB" id="A0A1L7CGE5"/>
<keyword evidence="2" id="KW-1133">Transmembrane helix</keyword>
<feature type="region of interest" description="Disordered" evidence="1">
    <location>
        <begin position="1"/>
        <end position="37"/>
    </location>
</feature>
<keyword evidence="4" id="KW-1185">Reference proteome</keyword>
<gene>
    <name evidence="3" type="ORF">CAQU_07350</name>
</gene>
<feature type="transmembrane region" description="Helical" evidence="2">
    <location>
        <begin position="223"/>
        <end position="251"/>
    </location>
</feature>
<feature type="transmembrane region" description="Helical" evidence="2">
    <location>
        <begin position="125"/>
        <end position="149"/>
    </location>
</feature>
<evidence type="ECO:0000256" key="1">
    <source>
        <dbReference type="SAM" id="MobiDB-lite"/>
    </source>
</evidence>
<evidence type="ECO:0000313" key="4">
    <source>
        <dbReference type="Proteomes" id="UP000185478"/>
    </source>
</evidence>
<keyword evidence="2" id="KW-0472">Membrane</keyword>
<evidence type="ECO:0000256" key="2">
    <source>
        <dbReference type="SAM" id="Phobius"/>
    </source>
</evidence>
<feature type="compositionally biased region" description="Low complexity" evidence="1">
    <location>
        <begin position="17"/>
        <end position="28"/>
    </location>
</feature>